<dbReference type="EC" id="2.1.1.63" evidence="9"/>
<dbReference type="SUPFAM" id="SSF53155">
    <property type="entry name" value="Methylated DNA-protein cysteine methyltransferase domain"/>
    <property type="match status" value="1"/>
</dbReference>
<dbReference type="PANTHER" id="PTHR10815">
    <property type="entry name" value="METHYLATED-DNA--PROTEIN-CYSTEINE METHYLTRANSFERASE"/>
    <property type="match status" value="1"/>
</dbReference>
<keyword evidence="3 9" id="KW-0963">Cytoplasm</keyword>
<dbReference type="InterPro" id="IPR008332">
    <property type="entry name" value="MethylG_MeTrfase_N"/>
</dbReference>
<dbReference type="GO" id="GO:0003908">
    <property type="term" value="F:methylated-DNA-[protein]-cysteine S-methyltransferase activity"/>
    <property type="evidence" value="ECO:0007669"/>
    <property type="project" value="UniProtKB-UniRule"/>
</dbReference>
<evidence type="ECO:0000256" key="2">
    <source>
        <dbReference type="ARBA" id="ARBA00008711"/>
    </source>
</evidence>
<dbReference type="NCBIfam" id="TIGR00589">
    <property type="entry name" value="ogt"/>
    <property type="match status" value="1"/>
</dbReference>
<dbReference type="FunFam" id="1.10.10.10:FF:000214">
    <property type="entry name" value="Methylated-DNA--protein-cysteine methyltransferase"/>
    <property type="match status" value="1"/>
</dbReference>
<dbReference type="PROSITE" id="PS00374">
    <property type="entry name" value="MGMT"/>
    <property type="match status" value="1"/>
</dbReference>
<dbReference type="GO" id="GO:0032259">
    <property type="term" value="P:methylation"/>
    <property type="evidence" value="ECO:0007669"/>
    <property type="project" value="UniProtKB-KW"/>
</dbReference>
<dbReference type="RefSeq" id="WP_072745346.1">
    <property type="nucleotide sequence ID" value="NZ_FQXR01000020.1"/>
</dbReference>
<proteinExistence type="inferred from homology"/>
<dbReference type="Pfam" id="PF02870">
    <property type="entry name" value="Methyltransf_1N"/>
    <property type="match status" value="1"/>
</dbReference>
<dbReference type="AlphaFoldDB" id="A0A1M5Z4I9"/>
<keyword evidence="7 9" id="KW-0234">DNA repair</keyword>
<comment type="similarity">
    <text evidence="2 9">Belongs to the MGMT family.</text>
</comment>
<comment type="catalytic activity">
    <reaction evidence="1 9">
        <text>a 4-O-methyl-thymidine in DNA + L-cysteinyl-[protein] = a thymidine in DNA + S-methyl-L-cysteinyl-[protein]</text>
        <dbReference type="Rhea" id="RHEA:53428"/>
        <dbReference type="Rhea" id="RHEA-COMP:10131"/>
        <dbReference type="Rhea" id="RHEA-COMP:10132"/>
        <dbReference type="Rhea" id="RHEA-COMP:13555"/>
        <dbReference type="Rhea" id="RHEA-COMP:13556"/>
        <dbReference type="ChEBI" id="CHEBI:29950"/>
        <dbReference type="ChEBI" id="CHEBI:82612"/>
        <dbReference type="ChEBI" id="CHEBI:137386"/>
        <dbReference type="ChEBI" id="CHEBI:137387"/>
        <dbReference type="EC" id="2.1.1.63"/>
    </reaction>
</comment>
<dbReference type="InterPro" id="IPR014048">
    <property type="entry name" value="MethylDNA_cys_MeTrfase_DNA-bd"/>
</dbReference>
<evidence type="ECO:0000313" key="13">
    <source>
        <dbReference type="Proteomes" id="UP000184389"/>
    </source>
</evidence>
<protein>
    <recommendedName>
        <fullName evidence="9">Methylated-DNA--protein-cysteine methyltransferase</fullName>
        <ecNumber evidence="9">2.1.1.63</ecNumber>
    </recommendedName>
    <alternativeName>
        <fullName evidence="9">6-O-methylguanine-DNA methyltransferase</fullName>
        <shortName evidence="9">MGMT</shortName>
    </alternativeName>
    <alternativeName>
        <fullName evidence="9">O-6-methylguanine-DNA-alkyltransferase</fullName>
    </alternativeName>
</protein>
<keyword evidence="5 9" id="KW-0808">Transferase</keyword>
<evidence type="ECO:0000256" key="1">
    <source>
        <dbReference type="ARBA" id="ARBA00001286"/>
    </source>
</evidence>
<dbReference type="Gene3D" id="3.30.160.70">
    <property type="entry name" value="Methylated DNA-protein cysteine methyltransferase domain"/>
    <property type="match status" value="1"/>
</dbReference>
<dbReference type="SUPFAM" id="SSF46767">
    <property type="entry name" value="Methylated DNA-protein cysteine methyltransferase, C-terminal domain"/>
    <property type="match status" value="1"/>
</dbReference>
<evidence type="ECO:0000256" key="7">
    <source>
        <dbReference type="ARBA" id="ARBA00023204"/>
    </source>
</evidence>
<dbReference type="HAMAP" id="MF_00772">
    <property type="entry name" value="OGT"/>
    <property type="match status" value="1"/>
</dbReference>
<comment type="miscellaneous">
    <text evidence="9">This enzyme catalyzes only one turnover and therefore is not strictly catalytic. According to one definition, an enzyme is a biocatalyst that acts repeatedly and over many reaction cycles.</text>
</comment>
<evidence type="ECO:0000256" key="8">
    <source>
        <dbReference type="ARBA" id="ARBA00049348"/>
    </source>
</evidence>
<dbReference type="CDD" id="cd06445">
    <property type="entry name" value="ATase"/>
    <property type="match status" value="1"/>
</dbReference>
<comment type="function">
    <text evidence="9">Involved in the cellular defense against the biological effects of O6-methylguanine (O6-MeG) and O4-methylthymine (O4-MeT) in DNA. Repairs the methylated nucleobase in DNA by stoichiometrically transferring the methyl group to a cysteine residue in the enzyme. This is a suicide reaction: the enzyme is irreversibly inactivated.</text>
</comment>
<feature type="domain" description="Methylated-DNA-[protein]-cysteine S-methyltransferase DNA binding" evidence="10">
    <location>
        <begin position="79"/>
        <end position="159"/>
    </location>
</feature>
<dbReference type="Pfam" id="PF01035">
    <property type="entry name" value="DNA_binding_1"/>
    <property type="match status" value="1"/>
</dbReference>
<evidence type="ECO:0000256" key="4">
    <source>
        <dbReference type="ARBA" id="ARBA00022603"/>
    </source>
</evidence>
<gene>
    <name evidence="12" type="ORF">SAMN02745180_02730</name>
</gene>
<evidence type="ECO:0000256" key="5">
    <source>
        <dbReference type="ARBA" id="ARBA00022679"/>
    </source>
</evidence>
<dbReference type="OrthoDB" id="9802228at2"/>
<keyword evidence="4 9" id="KW-0489">Methyltransferase</keyword>
<evidence type="ECO:0000259" key="10">
    <source>
        <dbReference type="Pfam" id="PF01035"/>
    </source>
</evidence>
<evidence type="ECO:0000259" key="11">
    <source>
        <dbReference type="Pfam" id="PF02870"/>
    </source>
</evidence>
<evidence type="ECO:0000256" key="6">
    <source>
        <dbReference type="ARBA" id="ARBA00022763"/>
    </source>
</evidence>
<keyword evidence="13" id="KW-1185">Reference proteome</keyword>
<evidence type="ECO:0000313" key="12">
    <source>
        <dbReference type="EMBL" id="SHI19129.1"/>
    </source>
</evidence>
<dbReference type="InterPro" id="IPR023546">
    <property type="entry name" value="MGMT"/>
</dbReference>
<name>A0A1M5Z4I9_9FIRM</name>
<dbReference type="Proteomes" id="UP000184389">
    <property type="component" value="Unassembled WGS sequence"/>
</dbReference>
<keyword evidence="6 9" id="KW-0227">DNA damage</keyword>
<accession>A0A1M5Z4I9</accession>
<dbReference type="InterPro" id="IPR036388">
    <property type="entry name" value="WH-like_DNA-bd_sf"/>
</dbReference>
<sequence length="174" mass="20164">MKIVYDSYDSPLGRIYTVVDEIGVRRIVLFEEEWLEYTNKNNDIVRNNKLCSDVIKELDEYFKKKRKEFQIPLSIEGTEFRKRVWSALRNIPYGEIRSYSQIAEAIGNSKATRAVGQANRDNPLPIIIPCHRVVGKNGDLVGYAGDKIYIKKFLLQLEGNEMCDIIAFEDVQIR</sequence>
<comment type="subcellular location">
    <subcellularLocation>
        <location evidence="9">Cytoplasm</location>
    </subcellularLocation>
</comment>
<dbReference type="InterPro" id="IPR036631">
    <property type="entry name" value="MGMT_N_sf"/>
</dbReference>
<comment type="catalytic activity">
    <reaction evidence="8 9">
        <text>a 6-O-methyl-2'-deoxyguanosine in DNA + L-cysteinyl-[protein] = S-methyl-L-cysteinyl-[protein] + a 2'-deoxyguanosine in DNA</text>
        <dbReference type="Rhea" id="RHEA:24000"/>
        <dbReference type="Rhea" id="RHEA-COMP:10131"/>
        <dbReference type="Rhea" id="RHEA-COMP:10132"/>
        <dbReference type="Rhea" id="RHEA-COMP:11367"/>
        <dbReference type="Rhea" id="RHEA-COMP:11368"/>
        <dbReference type="ChEBI" id="CHEBI:29950"/>
        <dbReference type="ChEBI" id="CHEBI:82612"/>
        <dbReference type="ChEBI" id="CHEBI:85445"/>
        <dbReference type="ChEBI" id="CHEBI:85448"/>
        <dbReference type="EC" id="2.1.1.63"/>
    </reaction>
</comment>
<dbReference type="InterPro" id="IPR036217">
    <property type="entry name" value="MethylDNA_cys_MeTrfase_DNAb"/>
</dbReference>
<dbReference type="GO" id="GO:0005737">
    <property type="term" value="C:cytoplasm"/>
    <property type="evidence" value="ECO:0007669"/>
    <property type="project" value="UniProtKB-SubCell"/>
</dbReference>
<dbReference type="STRING" id="1123281.SAMN02745180_02730"/>
<dbReference type="PANTHER" id="PTHR10815:SF5">
    <property type="entry name" value="METHYLATED-DNA--PROTEIN-CYSTEINE METHYLTRANSFERASE"/>
    <property type="match status" value="1"/>
</dbReference>
<dbReference type="GO" id="GO:0006307">
    <property type="term" value="P:DNA alkylation repair"/>
    <property type="evidence" value="ECO:0007669"/>
    <property type="project" value="UniProtKB-UniRule"/>
</dbReference>
<feature type="active site" description="Nucleophile; methyl group acceptor" evidence="9">
    <location>
        <position position="130"/>
    </location>
</feature>
<organism evidence="12 13">
    <name type="scientific">Sporanaerobacter acetigenes DSM 13106</name>
    <dbReference type="NCBI Taxonomy" id="1123281"/>
    <lineage>
        <taxon>Bacteria</taxon>
        <taxon>Bacillati</taxon>
        <taxon>Bacillota</taxon>
        <taxon>Tissierellia</taxon>
        <taxon>Tissierellales</taxon>
        <taxon>Sporanaerobacteraceae</taxon>
        <taxon>Sporanaerobacter</taxon>
    </lineage>
</organism>
<dbReference type="EMBL" id="FQXR01000020">
    <property type="protein sequence ID" value="SHI19129.1"/>
    <property type="molecule type" value="Genomic_DNA"/>
</dbReference>
<dbReference type="Gene3D" id="1.10.10.10">
    <property type="entry name" value="Winged helix-like DNA-binding domain superfamily/Winged helix DNA-binding domain"/>
    <property type="match status" value="1"/>
</dbReference>
<evidence type="ECO:0000256" key="3">
    <source>
        <dbReference type="ARBA" id="ARBA00022490"/>
    </source>
</evidence>
<reference evidence="12 13" key="1">
    <citation type="submission" date="2016-11" db="EMBL/GenBank/DDBJ databases">
        <authorList>
            <person name="Jaros S."/>
            <person name="Januszkiewicz K."/>
            <person name="Wedrychowicz H."/>
        </authorList>
    </citation>
    <scope>NUCLEOTIDE SEQUENCE [LARGE SCALE GENOMIC DNA]</scope>
    <source>
        <strain evidence="12 13">DSM 13106</strain>
    </source>
</reference>
<evidence type="ECO:0000256" key="9">
    <source>
        <dbReference type="HAMAP-Rule" id="MF_00772"/>
    </source>
</evidence>
<feature type="domain" description="Methylguanine DNA methyltransferase ribonuclease-like" evidence="11">
    <location>
        <begin position="3"/>
        <end position="75"/>
    </location>
</feature>
<dbReference type="InterPro" id="IPR001497">
    <property type="entry name" value="MethylDNA_cys_MeTrfase_AS"/>
</dbReference>